<dbReference type="RefSeq" id="WP_145619476.1">
    <property type="nucleotide sequence ID" value="NZ_VITO01000019.1"/>
</dbReference>
<proteinExistence type="predicted"/>
<reference evidence="1 2" key="1">
    <citation type="submission" date="2019-06" db="EMBL/GenBank/DDBJ databases">
        <title>Genomic Encyclopedia of Type Strains, Phase IV (KMG-V): Genome sequencing to study the core and pangenomes of soil and plant-associated prokaryotes.</title>
        <authorList>
            <person name="Whitman W."/>
        </authorList>
    </citation>
    <scope>NUCLEOTIDE SEQUENCE [LARGE SCALE GENOMIC DNA]</scope>
    <source>
        <strain evidence="1 2">BR 11865</strain>
    </source>
</reference>
<dbReference type="EMBL" id="VITO01000019">
    <property type="protein sequence ID" value="TWB21129.1"/>
    <property type="molecule type" value="Genomic_DNA"/>
</dbReference>
<dbReference type="Proteomes" id="UP000316545">
    <property type="component" value="Unassembled WGS sequence"/>
</dbReference>
<gene>
    <name evidence="1" type="ORF">FBZ88_119103</name>
</gene>
<accession>A0A560FHN9</accession>
<evidence type="ECO:0000313" key="2">
    <source>
        <dbReference type="Proteomes" id="UP000316545"/>
    </source>
</evidence>
<evidence type="ECO:0000313" key="1">
    <source>
        <dbReference type="EMBL" id="TWB21129.1"/>
    </source>
</evidence>
<comment type="caution">
    <text evidence="1">The sequence shown here is derived from an EMBL/GenBank/DDBJ whole genome shotgun (WGS) entry which is preliminary data.</text>
</comment>
<sequence length="189" mass="20987">MDQSAANDDEPGGEGSHDNLTLWQRRVVSAICYAEREILKDRLKVDDDFAQDLDRATELVEEIVRFPGIDDDPESDPPPNSVATGYWSGGQAVVVGFPEAARLPEIEAQLRELAALVADDDCVIHLTGGNVPYEHDLICYRGFVSTKFELRAPEDVERLMLEVRIDEMRQGRWEAIAESVRAGVIPPAP</sequence>
<name>A0A560FHN9_9PROT</name>
<organism evidence="1 2">
    <name type="scientific">Nitrospirillum amazonense</name>
    <dbReference type="NCBI Taxonomy" id="28077"/>
    <lineage>
        <taxon>Bacteria</taxon>
        <taxon>Pseudomonadati</taxon>
        <taxon>Pseudomonadota</taxon>
        <taxon>Alphaproteobacteria</taxon>
        <taxon>Rhodospirillales</taxon>
        <taxon>Azospirillaceae</taxon>
        <taxon>Nitrospirillum</taxon>
    </lineage>
</organism>
<dbReference type="AlphaFoldDB" id="A0A560FHN9"/>
<keyword evidence="2" id="KW-1185">Reference proteome</keyword>
<protein>
    <submittedName>
        <fullName evidence="1">Uncharacterized protein</fullName>
    </submittedName>
</protein>